<name>A0A1N6R498_9GAMM</name>
<feature type="chain" id="PRO_5012342452" evidence="1">
    <location>
        <begin position="22"/>
        <end position="201"/>
    </location>
</feature>
<keyword evidence="1" id="KW-0732">Signal</keyword>
<dbReference type="NCBIfam" id="NF041455">
    <property type="entry name" value="DSF_Ax21"/>
    <property type="match status" value="1"/>
</dbReference>
<dbReference type="InterPro" id="IPR026364">
    <property type="entry name" value="Ax21"/>
</dbReference>
<organism evidence="2 3">
    <name type="scientific">Solilutibacter tolerans</name>
    <dbReference type="NCBI Taxonomy" id="1604334"/>
    <lineage>
        <taxon>Bacteria</taxon>
        <taxon>Pseudomonadati</taxon>
        <taxon>Pseudomonadota</taxon>
        <taxon>Gammaproteobacteria</taxon>
        <taxon>Lysobacterales</taxon>
        <taxon>Lysobacteraceae</taxon>
        <taxon>Solilutibacter</taxon>
    </lineage>
</organism>
<dbReference type="InterPro" id="IPR023614">
    <property type="entry name" value="Porin_dom_sf"/>
</dbReference>
<dbReference type="Gene3D" id="2.40.160.10">
    <property type="entry name" value="Porin"/>
    <property type="match status" value="1"/>
</dbReference>
<dbReference type="RefSeq" id="WP_076585695.1">
    <property type="nucleotide sequence ID" value="NZ_FTLW01000002.1"/>
</dbReference>
<evidence type="ECO:0000256" key="1">
    <source>
        <dbReference type="SAM" id="SignalP"/>
    </source>
</evidence>
<protein>
    <submittedName>
        <fullName evidence="2">Sulfation-dependent quorum factor, Ax21 family</fullName>
    </submittedName>
</protein>
<dbReference type="OrthoDB" id="5974338at2"/>
<keyword evidence="3" id="KW-1185">Reference proteome</keyword>
<evidence type="ECO:0000313" key="2">
    <source>
        <dbReference type="EMBL" id="SIQ23741.1"/>
    </source>
</evidence>
<dbReference type="EMBL" id="FTLW01000002">
    <property type="protein sequence ID" value="SIQ23741.1"/>
    <property type="molecule type" value="Genomic_DNA"/>
</dbReference>
<sequence>MKKSLLALTLIAALPFAAANAQDRPNYNYAQGGYTSLDGDDDVDADGYNLEGSVAVAPNWHIFAGTQQLKDKDYDIGVDEWKIGVGFNHAISANTDFVARGAYQKLKTDDIYAGGLKLANGADLDGYSVEAGVRSNLAPNFEGYAMAGYEKYGDNDGYEGPKGAYGRLGGQVKFNPNWGVFGDVKFGDGDAVWSVGPRISW</sequence>
<reference evidence="3" key="1">
    <citation type="submission" date="2017-01" db="EMBL/GenBank/DDBJ databases">
        <authorList>
            <person name="Varghese N."/>
            <person name="Submissions S."/>
        </authorList>
    </citation>
    <scope>NUCLEOTIDE SEQUENCE [LARGE SCALE GENOMIC DNA]</scope>
    <source>
        <strain evidence="3">UM1</strain>
    </source>
</reference>
<dbReference type="Proteomes" id="UP000241788">
    <property type="component" value="Unassembled WGS sequence"/>
</dbReference>
<dbReference type="STRING" id="1604334.SAMN05421546_0890"/>
<evidence type="ECO:0000313" key="3">
    <source>
        <dbReference type="Proteomes" id="UP000241788"/>
    </source>
</evidence>
<gene>
    <name evidence="2" type="ORF">SAMN05421546_0890</name>
</gene>
<dbReference type="AlphaFoldDB" id="A0A1N6R498"/>
<dbReference type="SUPFAM" id="SSF56935">
    <property type="entry name" value="Porins"/>
    <property type="match status" value="1"/>
</dbReference>
<accession>A0A1N6R498</accession>
<feature type="signal peptide" evidence="1">
    <location>
        <begin position="1"/>
        <end position="21"/>
    </location>
</feature>
<proteinExistence type="predicted"/>